<comment type="caution">
    <text evidence="1">The sequence shown here is derived from an EMBL/GenBank/DDBJ whole genome shotgun (WGS) entry which is preliminary data.</text>
</comment>
<gene>
    <name evidence="1" type="ORF">BV25DRAFT_1804764</name>
</gene>
<reference evidence="1" key="2">
    <citation type="journal article" date="2022" name="New Phytol.">
        <title>Evolutionary transition to the ectomycorrhizal habit in the genomes of a hyperdiverse lineage of mushroom-forming fungi.</title>
        <authorList>
            <person name="Looney B."/>
            <person name="Miyauchi S."/>
            <person name="Morin E."/>
            <person name="Drula E."/>
            <person name="Courty P.E."/>
            <person name="Kohler A."/>
            <person name="Kuo A."/>
            <person name="LaButti K."/>
            <person name="Pangilinan J."/>
            <person name="Lipzen A."/>
            <person name="Riley R."/>
            <person name="Andreopoulos W."/>
            <person name="He G."/>
            <person name="Johnson J."/>
            <person name="Nolan M."/>
            <person name="Tritt A."/>
            <person name="Barry K.W."/>
            <person name="Grigoriev I.V."/>
            <person name="Nagy L.G."/>
            <person name="Hibbett D."/>
            <person name="Henrissat B."/>
            <person name="Matheny P.B."/>
            <person name="Labbe J."/>
            <person name="Martin F.M."/>
        </authorList>
    </citation>
    <scope>NUCLEOTIDE SEQUENCE</scope>
    <source>
        <strain evidence="1">HHB10654</strain>
    </source>
</reference>
<name>A0ACB8T0Z7_9AGAM</name>
<keyword evidence="2" id="KW-1185">Reference proteome</keyword>
<dbReference type="Proteomes" id="UP000814140">
    <property type="component" value="Unassembled WGS sequence"/>
</dbReference>
<accession>A0ACB8T0Z7</accession>
<evidence type="ECO:0000313" key="2">
    <source>
        <dbReference type="Proteomes" id="UP000814140"/>
    </source>
</evidence>
<protein>
    <submittedName>
        <fullName evidence="1">Uncharacterized protein</fullName>
    </submittedName>
</protein>
<proteinExistence type="predicted"/>
<organism evidence="1 2">
    <name type="scientific">Artomyces pyxidatus</name>
    <dbReference type="NCBI Taxonomy" id="48021"/>
    <lineage>
        <taxon>Eukaryota</taxon>
        <taxon>Fungi</taxon>
        <taxon>Dikarya</taxon>
        <taxon>Basidiomycota</taxon>
        <taxon>Agaricomycotina</taxon>
        <taxon>Agaricomycetes</taxon>
        <taxon>Russulales</taxon>
        <taxon>Auriscalpiaceae</taxon>
        <taxon>Artomyces</taxon>
    </lineage>
</organism>
<evidence type="ECO:0000313" key="1">
    <source>
        <dbReference type="EMBL" id="KAI0062163.1"/>
    </source>
</evidence>
<reference evidence="1" key="1">
    <citation type="submission" date="2021-03" db="EMBL/GenBank/DDBJ databases">
        <authorList>
            <consortium name="DOE Joint Genome Institute"/>
            <person name="Ahrendt S."/>
            <person name="Looney B.P."/>
            <person name="Miyauchi S."/>
            <person name="Morin E."/>
            <person name="Drula E."/>
            <person name="Courty P.E."/>
            <person name="Chicoki N."/>
            <person name="Fauchery L."/>
            <person name="Kohler A."/>
            <person name="Kuo A."/>
            <person name="Labutti K."/>
            <person name="Pangilinan J."/>
            <person name="Lipzen A."/>
            <person name="Riley R."/>
            <person name="Andreopoulos W."/>
            <person name="He G."/>
            <person name="Johnson J."/>
            <person name="Barry K.W."/>
            <person name="Grigoriev I.V."/>
            <person name="Nagy L."/>
            <person name="Hibbett D."/>
            <person name="Henrissat B."/>
            <person name="Matheny P.B."/>
            <person name="Labbe J."/>
            <person name="Martin F."/>
        </authorList>
    </citation>
    <scope>NUCLEOTIDE SEQUENCE</scope>
    <source>
        <strain evidence="1">HHB10654</strain>
    </source>
</reference>
<dbReference type="EMBL" id="MU277209">
    <property type="protein sequence ID" value="KAI0062163.1"/>
    <property type="molecule type" value="Genomic_DNA"/>
</dbReference>
<sequence length="337" mass="38055">MSVASGTRKRKRVAEDTPGQTKQAGQSALPHADLWYEDGNIILATDATLFKVHRSIISRQSGVLKTITLLSEQATQSVEGCPIARLPEDSDDVAQMLYGIYDNRIFMQNKPVSFTAVSAWFWMGTKYDIDYLRDEALSRILACYPDTLDCYDQIEESWSSRPPIVWTPSQDYDVALLAQAHSLLNILPVALYECCAGRPEELTIRLSFDALHTTDPSLPSFDPKILQRLFVGRAELVRQRMSESLCFLDGERSPRCRQSSCRLVSGYMVSLSHKAGVFTDNARTLDDQNDLIDVTCGAQSNLQACADCVNFFKKRHQDGRQKVWDNLRTIFRIPEEL</sequence>